<dbReference type="Pfam" id="PF20033">
    <property type="entry name" value="DUF6438"/>
    <property type="match status" value="1"/>
</dbReference>
<dbReference type="InterPro" id="IPR045497">
    <property type="entry name" value="DUF6438"/>
</dbReference>
<protein>
    <recommendedName>
        <fullName evidence="1">DUF6438 domain-containing protein</fullName>
    </recommendedName>
</protein>
<name>A0ABM9P891_9FLAO</name>
<organism evidence="2 3">
    <name type="scientific">Tenacibaculum polynesiense</name>
    <dbReference type="NCBI Taxonomy" id="3137857"/>
    <lineage>
        <taxon>Bacteria</taxon>
        <taxon>Pseudomonadati</taxon>
        <taxon>Bacteroidota</taxon>
        <taxon>Flavobacteriia</taxon>
        <taxon>Flavobacteriales</taxon>
        <taxon>Flavobacteriaceae</taxon>
        <taxon>Tenacibaculum</taxon>
    </lineage>
</organism>
<dbReference type="Proteomes" id="UP001497527">
    <property type="component" value="Unassembled WGS sequence"/>
</dbReference>
<evidence type="ECO:0000259" key="1">
    <source>
        <dbReference type="Pfam" id="PF20033"/>
    </source>
</evidence>
<dbReference type="EMBL" id="CAXJIO010000010">
    <property type="protein sequence ID" value="CAL2101793.1"/>
    <property type="molecule type" value="Genomic_DNA"/>
</dbReference>
<feature type="domain" description="DUF6438" evidence="1">
    <location>
        <begin position="131"/>
        <end position="239"/>
    </location>
</feature>
<keyword evidence="3" id="KW-1185">Reference proteome</keyword>
<evidence type="ECO:0000313" key="3">
    <source>
        <dbReference type="Proteomes" id="UP001497527"/>
    </source>
</evidence>
<comment type="caution">
    <text evidence="2">The sequence shown here is derived from an EMBL/GenBank/DDBJ whole genome shotgun (WGS) entry which is preliminary data.</text>
</comment>
<proteinExistence type="predicted"/>
<dbReference type="RefSeq" id="WP_348715057.1">
    <property type="nucleotide sequence ID" value="NZ_CAXJIO010000010.1"/>
</dbReference>
<gene>
    <name evidence="2" type="ORF">T190423A01A_10356</name>
</gene>
<reference evidence="2 3" key="1">
    <citation type="submission" date="2024-05" db="EMBL/GenBank/DDBJ databases">
        <authorList>
            <person name="Duchaud E."/>
        </authorList>
    </citation>
    <scope>NUCLEOTIDE SEQUENCE [LARGE SCALE GENOMIC DNA]</scope>
    <source>
        <strain evidence="2">Ena-SAMPLE-TAB-13-05-2024-13:56:06:370-140308</strain>
    </source>
</reference>
<evidence type="ECO:0000313" key="2">
    <source>
        <dbReference type="EMBL" id="CAL2101793.1"/>
    </source>
</evidence>
<sequence length="248" mass="28608">MKYLSLCMLFLAMTCGTPKKENPNAIEEIQPEELTRTTDPVKEEMKDNQLVVILNNPKQIESAKALITNSGLTWNELDLEAKGVVSALVTIPSNKKDFWKQRLQESNVFESVDDGKEEVINELKSKLQNRLISIKKTACFGDCPVYDFYINKDGKAFFNGREHVLKSGKHEFELSEKELKSLLDKIENSDFSKFKDAYDDPRITDLASTYIFCDGRQVKVRLWQNIPDDLSDIHEYATEFLYDKKFLE</sequence>
<accession>A0ABM9P891</accession>